<dbReference type="AlphaFoldDB" id="A0A450UNY5"/>
<dbReference type="EMBL" id="CAADFH010000038">
    <property type="protein sequence ID" value="VFJ94237.1"/>
    <property type="molecule type" value="Genomic_DNA"/>
</dbReference>
<gene>
    <name evidence="1" type="ORF">BECKLFY1418A_GA0070994_103821</name>
</gene>
<evidence type="ECO:0000313" key="1">
    <source>
        <dbReference type="EMBL" id="VFJ94237.1"/>
    </source>
</evidence>
<accession>A0A450UNY5</accession>
<organism evidence="1">
    <name type="scientific">Candidatus Kentrum sp. LFY</name>
    <dbReference type="NCBI Taxonomy" id="2126342"/>
    <lineage>
        <taxon>Bacteria</taxon>
        <taxon>Pseudomonadati</taxon>
        <taxon>Pseudomonadota</taxon>
        <taxon>Gammaproteobacteria</taxon>
        <taxon>Candidatus Kentrum</taxon>
    </lineage>
</organism>
<name>A0A450UNY5_9GAMM</name>
<protein>
    <submittedName>
        <fullName evidence="1">Uncharacterized protein</fullName>
    </submittedName>
</protein>
<sequence>MVSKEAPTIENETVVQSAKRKPYSAIRAREFLTEKEVEELMDVTRQRRRYGHRDATMIFLTKETLLR</sequence>
<proteinExistence type="predicted"/>
<reference evidence="1" key="1">
    <citation type="submission" date="2019-02" db="EMBL/GenBank/DDBJ databases">
        <authorList>
            <person name="Gruber-Vodicka R. H."/>
            <person name="Seah K. B. B."/>
        </authorList>
    </citation>
    <scope>NUCLEOTIDE SEQUENCE</scope>
    <source>
        <strain evidence="1">BECK_M6</strain>
    </source>
</reference>